<gene>
    <name evidence="3" type="ORF">GEV02_16145</name>
</gene>
<dbReference type="NCBIfam" id="NF033208">
    <property type="entry name" value="choice_anch_E"/>
    <property type="match status" value="1"/>
</dbReference>
<evidence type="ECO:0000259" key="2">
    <source>
        <dbReference type="Pfam" id="PF07589"/>
    </source>
</evidence>
<dbReference type="InterPro" id="IPR013424">
    <property type="entry name" value="Ice-binding_C"/>
</dbReference>
<feature type="domain" description="Ice-binding protein C-terminal" evidence="2">
    <location>
        <begin position="200"/>
        <end position="223"/>
    </location>
</feature>
<sequence>MKNLTKLLLAGTAIAGCNAYANVPTQSYTVNSNVIANAKGNTAGLDFTKFNLSLGTLQSVKITLFSDFNTTISVENLSRNSVSTITGTAGSLLTMTVPTLTQTLTSSGSHVFSEAKFDGVSNFAGTSGGVFTFSGAPFSSTMSYVDLPTLALFSGVGNLHASLVGTSNSSVIGTSGNTRSLVQPMFDAYGSVTYTYALLVPEPENYAMLTAGLGLLGVALRRRKTP</sequence>
<protein>
    <submittedName>
        <fullName evidence="3">Choice-of-anchor E domain-containing protein</fullName>
    </submittedName>
</protein>
<proteinExistence type="predicted"/>
<comment type="caution">
    <text evidence="3">The sequence shown here is derived from an EMBL/GenBank/DDBJ whole genome shotgun (WGS) entry which is preliminary data.</text>
</comment>
<feature type="chain" id="PRO_5025471389" evidence="1">
    <location>
        <begin position="22"/>
        <end position="226"/>
    </location>
</feature>
<evidence type="ECO:0000256" key="1">
    <source>
        <dbReference type="SAM" id="SignalP"/>
    </source>
</evidence>
<keyword evidence="4" id="KW-1185">Reference proteome</keyword>
<dbReference type="PROSITE" id="PS51257">
    <property type="entry name" value="PROKAR_LIPOPROTEIN"/>
    <property type="match status" value="1"/>
</dbReference>
<evidence type="ECO:0000313" key="3">
    <source>
        <dbReference type="EMBL" id="MQA39684.1"/>
    </source>
</evidence>
<dbReference type="Pfam" id="PF07589">
    <property type="entry name" value="PEP-CTERM"/>
    <property type="match status" value="1"/>
</dbReference>
<feature type="signal peptide" evidence="1">
    <location>
        <begin position="1"/>
        <end position="21"/>
    </location>
</feature>
<dbReference type="NCBIfam" id="TIGR02595">
    <property type="entry name" value="PEP_CTERM"/>
    <property type="match status" value="1"/>
</dbReference>
<accession>A0A6A7N3J1</accession>
<evidence type="ECO:0000313" key="4">
    <source>
        <dbReference type="Proteomes" id="UP000440498"/>
    </source>
</evidence>
<dbReference type="AlphaFoldDB" id="A0A6A7N3J1"/>
<organism evidence="3 4">
    <name type="scientific">Rugamonas aquatica</name>
    <dbReference type="NCBI Taxonomy" id="2743357"/>
    <lineage>
        <taxon>Bacteria</taxon>
        <taxon>Pseudomonadati</taxon>
        <taxon>Pseudomonadota</taxon>
        <taxon>Betaproteobacteria</taxon>
        <taxon>Burkholderiales</taxon>
        <taxon>Oxalobacteraceae</taxon>
        <taxon>Telluria group</taxon>
        <taxon>Rugamonas</taxon>
    </lineage>
</organism>
<dbReference type="Proteomes" id="UP000440498">
    <property type="component" value="Unassembled WGS sequence"/>
</dbReference>
<dbReference type="EMBL" id="WHUG01000005">
    <property type="protein sequence ID" value="MQA39684.1"/>
    <property type="molecule type" value="Genomic_DNA"/>
</dbReference>
<keyword evidence="1" id="KW-0732">Signal</keyword>
<dbReference type="RefSeq" id="WP_152838943.1">
    <property type="nucleotide sequence ID" value="NZ_WHUG01000005.1"/>
</dbReference>
<reference evidence="3 4" key="1">
    <citation type="submission" date="2019-10" db="EMBL/GenBank/DDBJ databases">
        <title>Two novel species isolated from a subtropical stream in China.</title>
        <authorList>
            <person name="Lu H."/>
        </authorList>
    </citation>
    <scope>NUCLEOTIDE SEQUENCE [LARGE SCALE GENOMIC DNA]</scope>
    <source>
        <strain evidence="3 4">FT29W</strain>
    </source>
</reference>
<name>A0A6A7N3J1_9BURK</name>